<dbReference type="Proteomes" id="UP001349343">
    <property type="component" value="Segment"/>
</dbReference>
<proteinExistence type="predicted"/>
<evidence type="ECO:0000313" key="1">
    <source>
        <dbReference type="EMBL" id="WQJ52932.1"/>
    </source>
</evidence>
<accession>A0ABZ0Z400</accession>
<organism evidence="1 2">
    <name type="scientific">phage Lak_Megaphage_RVC_JS4_GC31</name>
    <dbReference type="NCBI Taxonomy" id="3109228"/>
    <lineage>
        <taxon>Viruses</taxon>
        <taxon>Duplodnaviria</taxon>
        <taxon>Heunggongvirae</taxon>
        <taxon>Uroviricota</taxon>
        <taxon>Caudoviricetes</taxon>
        <taxon>Caudoviricetes code 15 clade</taxon>
    </lineage>
</organism>
<dbReference type="EMBL" id="OR769222">
    <property type="protein sequence ID" value="WQJ52932.1"/>
    <property type="molecule type" value="Genomic_DNA"/>
</dbReference>
<reference evidence="1 2" key="1">
    <citation type="submission" date="2023-11" db="EMBL/GenBank/DDBJ databases">
        <authorList>
            <person name="Cook R."/>
            <person name="Crisci M."/>
            <person name="Pye H."/>
            <person name="Adriaenssens E."/>
            <person name="Santini J."/>
        </authorList>
    </citation>
    <scope>NUCLEOTIDE SEQUENCE [LARGE SCALE GENOMIC DNA]</scope>
    <source>
        <strain evidence="1">Lak_Megaphage_RVC_JS4_GC31</strain>
    </source>
</reference>
<protein>
    <submittedName>
        <fullName evidence="1">Uncharacterized protein</fullName>
    </submittedName>
</protein>
<evidence type="ECO:0000313" key="2">
    <source>
        <dbReference type="Proteomes" id="UP001349343"/>
    </source>
</evidence>
<sequence length="158" mass="18563">MKPLVLPFLQKMNLTKKVSENIEKSKKFIDVILKYHPLDTRPYTSYGGSTHGRKSVHKIFTEDGKFKGFIITTHETIEDLWDGRPSLHRDYTNEIKIEEIKNWVPTIIEDIDETVKFLTNVKNMKDHNDIIKNVKKSWSISEEIFNFLKEIEVLPCIT</sequence>
<keyword evidence="2" id="KW-1185">Reference proteome</keyword>
<name>A0ABZ0Z400_9CAUD</name>